<evidence type="ECO:0000313" key="2">
    <source>
        <dbReference type="Proteomes" id="UP000832041"/>
    </source>
</evidence>
<dbReference type="EMBL" id="CP051627">
    <property type="protein sequence ID" value="UPT20364.1"/>
    <property type="molecule type" value="Genomic_DNA"/>
</dbReference>
<protein>
    <submittedName>
        <fullName evidence="1">Uncharacterized protein</fullName>
    </submittedName>
</protein>
<dbReference type="Proteomes" id="UP000832041">
    <property type="component" value="Chromosome"/>
</dbReference>
<reference evidence="1 2" key="1">
    <citation type="submission" date="2020-04" db="EMBL/GenBank/DDBJ databases">
        <title>Thermobifida alba genome sequencing and assembly.</title>
        <authorList>
            <person name="Luzics S."/>
            <person name="Horvath B."/>
            <person name="Nagy I."/>
            <person name="Toth A."/>
            <person name="Nagy I."/>
            <person name="Kukolya J."/>
        </authorList>
    </citation>
    <scope>NUCLEOTIDE SEQUENCE [LARGE SCALE GENOMIC DNA]</scope>
    <source>
        <strain evidence="1 2">DSM 43795</strain>
    </source>
</reference>
<proteinExistence type="predicted"/>
<keyword evidence="2" id="KW-1185">Reference proteome</keyword>
<organism evidence="1 2">
    <name type="scientific">Thermobifida alba</name>
    <name type="common">Thermomonospora alba</name>
    <dbReference type="NCBI Taxonomy" id="53522"/>
    <lineage>
        <taxon>Bacteria</taxon>
        <taxon>Bacillati</taxon>
        <taxon>Actinomycetota</taxon>
        <taxon>Actinomycetes</taxon>
        <taxon>Streptosporangiales</taxon>
        <taxon>Nocardiopsidaceae</taxon>
        <taxon>Thermobifida</taxon>
    </lineage>
</organism>
<evidence type="ECO:0000313" key="1">
    <source>
        <dbReference type="EMBL" id="UPT20364.1"/>
    </source>
</evidence>
<name>A0ABY4KZ60_THEAE</name>
<accession>A0ABY4KZ60</accession>
<sequence length="109" mass="11618">MSALPTRPPEAPRRPSPAWLLVVLAAGLAPTALGADPLVVLTVVTTAASLIPKGADTVQLLTCPHCGRTTPHTELSVLPTFDCTGQVLVVYTTYRCHHCGRQHRTRTTP</sequence>
<dbReference type="RefSeq" id="WP_248592622.1">
    <property type="nucleotide sequence ID" value="NZ_BAABEB010000012.1"/>
</dbReference>
<gene>
    <name evidence="1" type="ORF">FOF52_04800</name>
</gene>